<sequence length="142" mass="15628">MPLSSADVSLTLSDEDAENQACAELDRRNNINRLLLRIEEHLKGDESEDINLGLLHAEEPPPRNRIIEIAKQVLKACGYVLGAVVAVPLIAGPLFVLVSPWTKDTAATLASIPHVYPYPQLENKDLSGVDSQGEEKKFKILF</sequence>
<dbReference type="AlphaFoldDB" id="A0A9X0CJ06"/>
<evidence type="ECO:0000313" key="3">
    <source>
        <dbReference type="Proteomes" id="UP001163046"/>
    </source>
</evidence>
<dbReference type="OrthoDB" id="199366at2759"/>
<gene>
    <name evidence="2" type="ORF">OS493_003228</name>
</gene>
<name>A0A9X0CJ06_9CNID</name>
<dbReference type="EMBL" id="MU827778">
    <property type="protein sequence ID" value="KAJ7340478.1"/>
    <property type="molecule type" value="Genomic_DNA"/>
</dbReference>
<comment type="caution">
    <text evidence="2">The sequence shown here is derived from an EMBL/GenBank/DDBJ whole genome shotgun (WGS) entry which is preliminary data.</text>
</comment>
<accession>A0A9X0CJ06</accession>
<proteinExistence type="predicted"/>
<organism evidence="2 3">
    <name type="scientific">Desmophyllum pertusum</name>
    <dbReference type="NCBI Taxonomy" id="174260"/>
    <lineage>
        <taxon>Eukaryota</taxon>
        <taxon>Metazoa</taxon>
        <taxon>Cnidaria</taxon>
        <taxon>Anthozoa</taxon>
        <taxon>Hexacorallia</taxon>
        <taxon>Scleractinia</taxon>
        <taxon>Caryophylliina</taxon>
        <taxon>Caryophylliidae</taxon>
        <taxon>Desmophyllum</taxon>
    </lineage>
</organism>
<evidence type="ECO:0000256" key="1">
    <source>
        <dbReference type="SAM" id="Phobius"/>
    </source>
</evidence>
<reference evidence="2" key="1">
    <citation type="submission" date="2023-01" db="EMBL/GenBank/DDBJ databases">
        <title>Genome assembly of the deep-sea coral Lophelia pertusa.</title>
        <authorList>
            <person name="Herrera S."/>
            <person name="Cordes E."/>
        </authorList>
    </citation>
    <scope>NUCLEOTIDE SEQUENCE</scope>
    <source>
        <strain evidence="2">USNM1676648</strain>
        <tissue evidence="2">Polyp</tissue>
    </source>
</reference>
<keyword evidence="1" id="KW-1133">Transmembrane helix</keyword>
<keyword evidence="3" id="KW-1185">Reference proteome</keyword>
<keyword evidence="1" id="KW-0812">Transmembrane</keyword>
<keyword evidence="1" id="KW-0472">Membrane</keyword>
<dbReference type="Proteomes" id="UP001163046">
    <property type="component" value="Unassembled WGS sequence"/>
</dbReference>
<protein>
    <submittedName>
        <fullName evidence="2">Uncharacterized protein</fullName>
    </submittedName>
</protein>
<feature type="transmembrane region" description="Helical" evidence="1">
    <location>
        <begin position="73"/>
        <end position="96"/>
    </location>
</feature>
<evidence type="ECO:0000313" key="2">
    <source>
        <dbReference type="EMBL" id="KAJ7340478.1"/>
    </source>
</evidence>